<proteinExistence type="predicted"/>
<accession>A0A8J3RI21</accession>
<sequence length="53" mass="6140">MFGGPPQMTPEELDELLAATRARLREQTGRIGRHTDELLEELAERYPEDWGEQ</sequence>
<name>A0A8J3RI21_9ACTN</name>
<evidence type="ECO:0000313" key="2">
    <source>
        <dbReference type="Proteomes" id="UP000616724"/>
    </source>
</evidence>
<dbReference type="AlphaFoldDB" id="A0A8J3RI21"/>
<dbReference type="RefSeq" id="WP_203890730.1">
    <property type="nucleotide sequence ID" value="NZ_BOOH01000019.1"/>
</dbReference>
<dbReference type="EMBL" id="BOOH01000019">
    <property type="protein sequence ID" value="GIH76117.1"/>
    <property type="molecule type" value="Genomic_DNA"/>
</dbReference>
<evidence type="ECO:0000313" key="1">
    <source>
        <dbReference type="EMBL" id="GIH76117.1"/>
    </source>
</evidence>
<gene>
    <name evidence="1" type="ORF">Plo01_25460</name>
</gene>
<organism evidence="1 2">
    <name type="scientific">Planobispora longispora</name>
    <dbReference type="NCBI Taxonomy" id="28887"/>
    <lineage>
        <taxon>Bacteria</taxon>
        <taxon>Bacillati</taxon>
        <taxon>Actinomycetota</taxon>
        <taxon>Actinomycetes</taxon>
        <taxon>Streptosporangiales</taxon>
        <taxon>Streptosporangiaceae</taxon>
        <taxon>Planobispora</taxon>
    </lineage>
</organism>
<keyword evidence="2" id="KW-1185">Reference proteome</keyword>
<reference evidence="1 2" key="1">
    <citation type="submission" date="2021-01" db="EMBL/GenBank/DDBJ databases">
        <title>Whole genome shotgun sequence of Planobispora longispora NBRC 13918.</title>
        <authorList>
            <person name="Komaki H."/>
            <person name="Tamura T."/>
        </authorList>
    </citation>
    <scope>NUCLEOTIDE SEQUENCE [LARGE SCALE GENOMIC DNA]</scope>
    <source>
        <strain evidence="1 2">NBRC 13918</strain>
    </source>
</reference>
<dbReference type="Proteomes" id="UP000616724">
    <property type="component" value="Unassembled WGS sequence"/>
</dbReference>
<comment type="caution">
    <text evidence="1">The sequence shown here is derived from an EMBL/GenBank/DDBJ whole genome shotgun (WGS) entry which is preliminary data.</text>
</comment>
<protein>
    <submittedName>
        <fullName evidence="1">Uncharacterized protein</fullName>
    </submittedName>
</protein>